<accession>A0ABY8MDX1</accession>
<dbReference type="EMBL" id="CP123443">
    <property type="protein sequence ID" value="WGK68159.1"/>
    <property type="molecule type" value="Genomic_DNA"/>
</dbReference>
<dbReference type="PANTHER" id="PTHR35866:SF1">
    <property type="entry name" value="YKGJ FAMILY CYSTEINE CLUSTER PROTEIN"/>
    <property type="match status" value="1"/>
</dbReference>
<evidence type="ECO:0000313" key="1">
    <source>
        <dbReference type="EMBL" id="WGK68159.1"/>
    </source>
</evidence>
<organism evidence="1 2">
    <name type="scientific">Candidatus Haliotispira prima</name>
    <dbReference type="NCBI Taxonomy" id="3034016"/>
    <lineage>
        <taxon>Bacteria</taxon>
        <taxon>Pseudomonadati</taxon>
        <taxon>Spirochaetota</taxon>
        <taxon>Spirochaetia</taxon>
        <taxon>Spirochaetales</taxon>
        <taxon>Spirochaetaceae</taxon>
        <taxon>Candidatus Haliotispira</taxon>
    </lineage>
</organism>
<name>A0ABY8MDX1_9SPIO</name>
<dbReference type="Proteomes" id="UP001228690">
    <property type="component" value="Chromosome"/>
</dbReference>
<keyword evidence="2" id="KW-1185">Reference proteome</keyword>
<sequence length="147" mass="16605">MLNRSETFFANGLQFSCTGCHACCRHEEGYVFLSETDVAKICAHLRIPPSLFRKKYTREVSLGGVSRLSLTETPEHDCIFWSDGCTIYPVRPLQCSSYPFWPQNLGTKDSWDEEATQCPGMNQGELHGAEKIANILTQLADRKLLSR</sequence>
<reference evidence="1 2" key="1">
    <citation type="submission" date="2023-04" db="EMBL/GenBank/DDBJ databases">
        <title>Spirochaete genome identified in red abalone sample constitutes a novel genus.</title>
        <authorList>
            <person name="Sharma S.P."/>
            <person name="Purcell C.M."/>
            <person name="Hyde J.R."/>
            <person name="Severin A.J."/>
        </authorList>
    </citation>
    <scope>NUCLEOTIDE SEQUENCE [LARGE SCALE GENOMIC DNA]</scope>
    <source>
        <strain evidence="1 2">SP-2023</strain>
    </source>
</reference>
<dbReference type="Pfam" id="PF03692">
    <property type="entry name" value="CxxCxxCC"/>
    <property type="match status" value="1"/>
</dbReference>
<dbReference type="PANTHER" id="PTHR35866">
    <property type="entry name" value="PUTATIVE-RELATED"/>
    <property type="match status" value="1"/>
</dbReference>
<gene>
    <name evidence="1" type="ORF">P0082_06650</name>
</gene>
<protein>
    <submittedName>
        <fullName evidence="1">YkgJ family cysteine cluster protein</fullName>
    </submittedName>
</protein>
<evidence type="ECO:0000313" key="2">
    <source>
        <dbReference type="Proteomes" id="UP001228690"/>
    </source>
</evidence>
<dbReference type="RefSeq" id="WP_326926328.1">
    <property type="nucleotide sequence ID" value="NZ_CP123443.1"/>
</dbReference>
<dbReference type="InterPro" id="IPR005358">
    <property type="entry name" value="Puta_zinc/iron-chelating_dom"/>
</dbReference>
<proteinExistence type="predicted"/>